<organism evidence="1 2">
    <name type="scientific">Flavobacterium urumqiense</name>
    <dbReference type="NCBI Taxonomy" id="935224"/>
    <lineage>
        <taxon>Bacteria</taxon>
        <taxon>Pseudomonadati</taxon>
        <taxon>Bacteroidota</taxon>
        <taxon>Flavobacteriia</taxon>
        <taxon>Flavobacteriales</taxon>
        <taxon>Flavobacteriaceae</taxon>
        <taxon>Flavobacterium</taxon>
    </lineage>
</organism>
<dbReference type="EMBL" id="FNVP01000001">
    <property type="protein sequence ID" value="SEF47403.1"/>
    <property type="molecule type" value="Genomic_DNA"/>
</dbReference>
<evidence type="ECO:0000313" key="1">
    <source>
        <dbReference type="EMBL" id="SEF47403.1"/>
    </source>
</evidence>
<dbReference type="Pfam" id="PF19765">
    <property type="entry name" value="DUF6252"/>
    <property type="match status" value="1"/>
</dbReference>
<dbReference type="InterPro" id="IPR046219">
    <property type="entry name" value="DUF6252"/>
</dbReference>
<evidence type="ECO:0000313" key="2">
    <source>
        <dbReference type="Proteomes" id="UP000236737"/>
    </source>
</evidence>
<sequence>MGKSNVFFVFVFKFFVENDLLLFRSMTTIMKKLFLIIIVLFALISCQEDVRFNNPSLQGMKDNVFWRAIESKATLVNGSLFIVAYTRNETLTFKLASTAKKNYFLGIDNVNTVNYVLSDPSGLISFSTGFGIGNGQVSITEYDAVNNTVSGTFKFNIENTYNNPLAGSVINFQQGVFYKVPISSSVQ</sequence>
<protein>
    <submittedName>
        <fullName evidence="1">Uncharacterized protein</fullName>
    </submittedName>
</protein>
<dbReference type="AlphaFoldDB" id="A0A1H5S9V5"/>
<accession>A0A1H5S9V5</accession>
<reference evidence="2" key="1">
    <citation type="submission" date="2016-10" db="EMBL/GenBank/DDBJ databases">
        <authorList>
            <person name="Varghese N."/>
            <person name="Submissions S."/>
        </authorList>
    </citation>
    <scope>NUCLEOTIDE SEQUENCE [LARGE SCALE GENOMIC DNA]</scope>
    <source>
        <strain evidence="2">CGMCC 1.9230</strain>
    </source>
</reference>
<keyword evidence="2" id="KW-1185">Reference proteome</keyword>
<dbReference type="Proteomes" id="UP000236737">
    <property type="component" value="Unassembled WGS sequence"/>
</dbReference>
<gene>
    <name evidence="1" type="ORF">SAMN04488130_101207</name>
</gene>
<proteinExistence type="predicted"/>
<name>A0A1H5S9V5_9FLAO</name>